<organism evidence="1 2">
    <name type="scientific">Geodia barretti</name>
    <name type="common">Barrett's horny sponge</name>
    <dbReference type="NCBI Taxonomy" id="519541"/>
    <lineage>
        <taxon>Eukaryota</taxon>
        <taxon>Metazoa</taxon>
        <taxon>Porifera</taxon>
        <taxon>Demospongiae</taxon>
        <taxon>Heteroscleromorpha</taxon>
        <taxon>Tetractinellida</taxon>
        <taxon>Astrophorina</taxon>
        <taxon>Geodiidae</taxon>
        <taxon>Geodia</taxon>
    </lineage>
</organism>
<sequence length="220" mass="24503">MCGSIAPVSYVDLLDIGERRNKTLLRSYCFQCGCQRCLTEMDLDSPFATLCASVEGSLAASVSEAVEKGARSLEKMEDLRRKGDYEAMLSECESSLHSRGAACILHDFHHVTVHTLRQLVYAAIAIGDWPKAIEASRKLTEPLRRYLTEFHPVLAVHFLRLGKLLRVSGSTTQLAQSVHELTQAVRQLRVTHGAGHPTTLQALEMLQDSQCELSRRHNNT</sequence>
<comment type="caution">
    <text evidence="1">The sequence shown here is derived from an EMBL/GenBank/DDBJ whole genome shotgun (WGS) entry which is preliminary data.</text>
</comment>
<proteinExistence type="predicted"/>
<reference evidence="1" key="1">
    <citation type="submission" date="2023-03" db="EMBL/GenBank/DDBJ databases">
        <authorList>
            <person name="Steffen K."/>
            <person name="Cardenas P."/>
        </authorList>
    </citation>
    <scope>NUCLEOTIDE SEQUENCE</scope>
</reference>
<protein>
    <submittedName>
        <fullName evidence="1">Histone-lysine N-methyltransferase SMYD3</fullName>
    </submittedName>
</protein>
<name>A0AA35T0M1_GEOBA</name>
<dbReference type="Proteomes" id="UP001174909">
    <property type="component" value="Unassembled WGS sequence"/>
</dbReference>
<dbReference type="Gene3D" id="1.25.40.10">
    <property type="entry name" value="Tetratricopeptide repeat domain"/>
    <property type="match status" value="1"/>
</dbReference>
<accession>A0AA35T0M1</accession>
<dbReference type="EMBL" id="CASHTH010003024">
    <property type="protein sequence ID" value="CAI8039104.1"/>
    <property type="molecule type" value="Genomic_DNA"/>
</dbReference>
<gene>
    <name evidence="1" type="ORF">GBAR_LOCUS21745</name>
</gene>
<evidence type="ECO:0000313" key="2">
    <source>
        <dbReference type="Proteomes" id="UP001174909"/>
    </source>
</evidence>
<dbReference type="PANTHER" id="PTHR12197">
    <property type="entry name" value="HISTONE-LYSINE N-METHYLTRANSFERASE SMYD"/>
    <property type="match status" value="1"/>
</dbReference>
<dbReference type="GO" id="GO:0005634">
    <property type="term" value="C:nucleus"/>
    <property type="evidence" value="ECO:0007669"/>
    <property type="project" value="TreeGrafter"/>
</dbReference>
<dbReference type="PANTHER" id="PTHR12197:SF251">
    <property type="entry name" value="EG:BACR7C10.4 PROTEIN"/>
    <property type="match status" value="1"/>
</dbReference>
<evidence type="ECO:0000313" key="1">
    <source>
        <dbReference type="EMBL" id="CAI8039104.1"/>
    </source>
</evidence>
<dbReference type="InterPro" id="IPR050869">
    <property type="entry name" value="H3K4_H4K5_MeTrfase"/>
</dbReference>
<dbReference type="InterPro" id="IPR011990">
    <property type="entry name" value="TPR-like_helical_dom_sf"/>
</dbReference>
<keyword evidence="2" id="KW-1185">Reference proteome</keyword>
<dbReference type="AlphaFoldDB" id="A0AA35T0M1"/>